<dbReference type="SUPFAM" id="SSF56112">
    <property type="entry name" value="Protein kinase-like (PK-like)"/>
    <property type="match status" value="1"/>
</dbReference>
<dbReference type="InterPro" id="IPR000719">
    <property type="entry name" value="Prot_kinase_dom"/>
</dbReference>
<evidence type="ECO:0000259" key="2">
    <source>
        <dbReference type="PROSITE" id="PS50011"/>
    </source>
</evidence>
<feature type="domain" description="Protein kinase" evidence="2">
    <location>
        <begin position="139"/>
        <end position="465"/>
    </location>
</feature>
<feature type="chain" id="PRO_5025675774" description="Protein kinase domain-containing protein" evidence="1">
    <location>
        <begin position="17"/>
        <end position="502"/>
    </location>
</feature>
<dbReference type="AlphaFoldDB" id="A0A6A6QTN4"/>
<keyword evidence="4" id="KW-1185">Reference proteome</keyword>
<dbReference type="GO" id="GO:0004672">
    <property type="term" value="F:protein kinase activity"/>
    <property type="evidence" value="ECO:0007669"/>
    <property type="project" value="InterPro"/>
</dbReference>
<dbReference type="PANTHER" id="PTHR37542">
    <property type="entry name" value="HELO DOMAIN-CONTAINING PROTEIN-RELATED"/>
    <property type="match status" value="1"/>
</dbReference>
<proteinExistence type="predicted"/>
<dbReference type="EMBL" id="MU004189">
    <property type="protein sequence ID" value="KAF2495492.1"/>
    <property type="molecule type" value="Genomic_DNA"/>
</dbReference>
<dbReference type="Proteomes" id="UP000799750">
    <property type="component" value="Unassembled WGS sequence"/>
</dbReference>
<dbReference type="GO" id="GO:0005524">
    <property type="term" value="F:ATP binding"/>
    <property type="evidence" value="ECO:0007669"/>
    <property type="project" value="InterPro"/>
</dbReference>
<organism evidence="3 4">
    <name type="scientific">Lophium mytilinum</name>
    <dbReference type="NCBI Taxonomy" id="390894"/>
    <lineage>
        <taxon>Eukaryota</taxon>
        <taxon>Fungi</taxon>
        <taxon>Dikarya</taxon>
        <taxon>Ascomycota</taxon>
        <taxon>Pezizomycotina</taxon>
        <taxon>Dothideomycetes</taxon>
        <taxon>Pleosporomycetidae</taxon>
        <taxon>Mytilinidiales</taxon>
        <taxon>Mytilinidiaceae</taxon>
        <taxon>Lophium</taxon>
    </lineage>
</organism>
<evidence type="ECO:0000313" key="3">
    <source>
        <dbReference type="EMBL" id="KAF2495492.1"/>
    </source>
</evidence>
<gene>
    <name evidence="3" type="ORF">BU16DRAFT_561777</name>
</gene>
<feature type="signal peptide" evidence="1">
    <location>
        <begin position="1"/>
        <end position="16"/>
    </location>
</feature>
<accession>A0A6A6QTN4</accession>
<keyword evidence="1" id="KW-0732">Signal</keyword>
<sequence length="502" mass="56798">MSGAELVLSVIGAVAAVDVAIKCGSKFVATCSAFKNAEREILERVLRINNRWYRTKSQLAFLSRVWSTLDREHQELQNQLLANLVSALTIADSKASSFLAGHSKLGRKEKLKYVFLKKILDKTIADLDLWQNEFDPSWFLILKIGGQNIDKELNVNIQKTHNTITTASGIRDSIRDSPQQTVAVLLPKEDLDGARFDVLPYSSAKLAQRVNSTSWLILDPIRSESLPDFQQMHKTVRDLARRLTRTDPLTFSLLKCRGLVVDKAQLQYTLVFKMPDNMANPRSLRSSLNATDLKHSLSDRFQLARQLARAVCSIHTFGLVHKSIRPENILLFRDNSSTLGSAFLVGFESIRPEEGWTRLRSDLDWEKNLYRHPKRQGVQLQDRYIMQHDIYSLGVCLLEIGLWTSFVQYSGSSPDRTSQGFKFFDNVPDSVNTADSVKQQILLLAGEELRTRMGSKYARVVETCLTCLDEGNEDFGDETEFQDEDGVLVAVRYIETVSCSIP</sequence>
<dbReference type="InterPro" id="IPR011009">
    <property type="entry name" value="Kinase-like_dom_sf"/>
</dbReference>
<evidence type="ECO:0000313" key="4">
    <source>
        <dbReference type="Proteomes" id="UP000799750"/>
    </source>
</evidence>
<dbReference type="PROSITE" id="PS50011">
    <property type="entry name" value="PROTEIN_KINASE_DOM"/>
    <property type="match status" value="1"/>
</dbReference>
<reference evidence="3" key="1">
    <citation type="journal article" date="2020" name="Stud. Mycol.">
        <title>101 Dothideomycetes genomes: a test case for predicting lifestyles and emergence of pathogens.</title>
        <authorList>
            <person name="Haridas S."/>
            <person name="Albert R."/>
            <person name="Binder M."/>
            <person name="Bloem J."/>
            <person name="Labutti K."/>
            <person name="Salamov A."/>
            <person name="Andreopoulos B."/>
            <person name="Baker S."/>
            <person name="Barry K."/>
            <person name="Bills G."/>
            <person name="Bluhm B."/>
            <person name="Cannon C."/>
            <person name="Castanera R."/>
            <person name="Culley D."/>
            <person name="Daum C."/>
            <person name="Ezra D."/>
            <person name="Gonzalez J."/>
            <person name="Henrissat B."/>
            <person name="Kuo A."/>
            <person name="Liang C."/>
            <person name="Lipzen A."/>
            <person name="Lutzoni F."/>
            <person name="Magnuson J."/>
            <person name="Mondo S."/>
            <person name="Nolan M."/>
            <person name="Ohm R."/>
            <person name="Pangilinan J."/>
            <person name="Park H.-J."/>
            <person name="Ramirez L."/>
            <person name="Alfaro M."/>
            <person name="Sun H."/>
            <person name="Tritt A."/>
            <person name="Yoshinaga Y."/>
            <person name="Zwiers L.-H."/>
            <person name="Turgeon B."/>
            <person name="Goodwin S."/>
            <person name="Spatafora J."/>
            <person name="Crous P."/>
            <person name="Grigoriev I."/>
        </authorList>
    </citation>
    <scope>NUCLEOTIDE SEQUENCE</scope>
    <source>
        <strain evidence="3">CBS 269.34</strain>
    </source>
</reference>
<dbReference type="OrthoDB" id="1911848at2759"/>
<protein>
    <recommendedName>
        <fullName evidence="2">Protein kinase domain-containing protein</fullName>
    </recommendedName>
</protein>
<evidence type="ECO:0000256" key="1">
    <source>
        <dbReference type="SAM" id="SignalP"/>
    </source>
</evidence>
<dbReference type="Gene3D" id="1.10.510.10">
    <property type="entry name" value="Transferase(Phosphotransferase) domain 1"/>
    <property type="match status" value="1"/>
</dbReference>
<dbReference type="PANTHER" id="PTHR37542:SF1">
    <property type="entry name" value="PRION-INHIBITION AND PROPAGATION HELO DOMAIN-CONTAINING PROTEIN"/>
    <property type="match status" value="1"/>
</dbReference>
<name>A0A6A6QTN4_9PEZI</name>